<evidence type="ECO:0000313" key="4">
    <source>
        <dbReference type="Proteomes" id="UP000514509"/>
    </source>
</evidence>
<proteinExistence type="predicted"/>
<keyword evidence="4" id="KW-1185">Reference proteome</keyword>
<sequence>MKKIFSCVVLLFLCSTSFAQNTLPAFTDEADAFFKKYVAEGKVAYAAIKKEEKSIQLLTNKIGAINLQGIPDNSKKAFYINAYNLLVIQAVTNLYPVKSVMDKPGFFDKTVHVVAGEKLTLNDLEKKKLLQPYQDARLHFALACAAVSCPPLASYAYTPNGLNGQLDSRTKQAINNPAFIKVNTQNRQVLISKIFDWYKTDFTKDNQTVLSFLNTYRTDKIPGNYQVGYYEYDWRLNNQ</sequence>
<dbReference type="AlphaFoldDB" id="A0A7L7LEN8"/>
<dbReference type="Pfam" id="PF04784">
    <property type="entry name" value="DUF547"/>
    <property type="match status" value="1"/>
</dbReference>
<name>A0A7L7LEN8_9BACT</name>
<dbReference type="PANTHER" id="PTHR46361:SF3">
    <property type="entry name" value="ELECTRON CARRIER_ PROTEIN DISULFIDE OXIDOREDUCTASE"/>
    <property type="match status" value="1"/>
</dbReference>
<dbReference type="InterPro" id="IPR006869">
    <property type="entry name" value="DUF547"/>
</dbReference>
<gene>
    <name evidence="3" type="ORF">HUW48_25350</name>
</gene>
<keyword evidence="1" id="KW-0732">Signal</keyword>
<dbReference type="PANTHER" id="PTHR46361">
    <property type="entry name" value="ELECTRON CARRIER/ PROTEIN DISULFIDE OXIDOREDUCTASE"/>
    <property type="match status" value="1"/>
</dbReference>
<evidence type="ECO:0000256" key="1">
    <source>
        <dbReference type="SAM" id="SignalP"/>
    </source>
</evidence>
<dbReference type="RefSeq" id="WP_182413582.1">
    <property type="nucleotide sequence ID" value="NZ_CP055153.1"/>
</dbReference>
<reference evidence="3 4" key="1">
    <citation type="submission" date="2020-08" db="EMBL/GenBank/DDBJ databases">
        <title>Adhaeribacter dokdonensis sp. nov., isolated from the rhizosphere of Elymus tsukushiensis, a plant native to the Dokdo Islands, Republic of Korea.</title>
        <authorList>
            <person name="Ghim S.Y."/>
        </authorList>
    </citation>
    <scope>NUCLEOTIDE SEQUENCE [LARGE SCALE GENOMIC DNA]</scope>
    <source>
        <strain evidence="3 4">KUDC8001</strain>
    </source>
</reference>
<feature type="chain" id="PRO_5029652925" evidence="1">
    <location>
        <begin position="20"/>
        <end position="239"/>
    </location>
</feature>
<feature type="signal peptide" evidence="1">
    <location>
        <begin position="1"/>
        <end position="19"/>
    </location>
</feature>
<dbReference type="KEGG" id="add:HUW48_25350"/>
<accession>A0A7L7LEN8</accession>
<evidence type="ECO:0000259" key="2">
    <source>
        <dbReference type="Pfam" id="PF04784"/>
    </source>
</evidence>
<dbReference type="Proteomes" id="UP000514509">
    <property type="component" value="Chromosome"/>
</dbReference>
<dbReference type="EMBL" id="CP055153">
    <property type="protein sequence ID" value="QMU31144.1"/>
    <property type="molecule type" value="Genomic_DNA"/>
</dbReference>
<feature type="domain" description="DUF547" evidence="2">
    <location>
        <begin position="69"/>
        <end position="171"/>
    </location>
</feature>
<protein>
    <submittedName>
        <fullName evidence="3">DUF547 domain-containing protein</fullName>
    </submittedName>
</protein>
<organism evidence="3 4">
    <name type="scientific">Adhaeribacter radiodurans</name>
    <dbReference type="NCBI Taxonomy" id="2745197"/>
    <lineage>
        <taxon>Bacteria</taxon>
        <taxon>Pseudomonadati</taxon>
        <taxon>Bacteroidota</taxon>
        <taxon>Cytophagia</taxon>
        <taxon>Cytophagales</taxon>
        <taxon>Hymenobacteraceae</taxon>
        <taxon>Adhaeribacter</taxon>
    </lineage>
</organism>
<evidence type="ECO:0000313" key="3">
    <source>
        <dbReference type="EMBL" id="QMU31144.1"/>
    </source>
</evidence>